<evidence type="ECO:0000313" key="2">
    <source>
        <dbReference type="EMBL" id="MRJ46074.1"/>
    </source>
</evidence>
<protein>
    <submittedName>
        <fullName evidence="2">Uncharacterized protein</fullName>
    </submittedName>
</protein>
<feature type="signal peptide" evidence="1">
    <location>
        <begin position="1"/>
        <end position="25"/>
    </location>
</feature>
<sequence>MKKKLIKALIAILGIFLLTVPSAEAAKERFKFEVYSNSYPATSTVGTKTDYANYGAVTPTSGLNGSFYATFRIRGIAGDYATNYVDISYNNSTRNMYYLSGKGSYGHQYEAE</sequence>
<dbReference type="AlphaFoldDB" id="A0A844BVE7"/>
<reference evidence="2 3" key="1">
    <citation type="submission" date="2019-11" db="EMBL/GenBank/DDBJ databases">
        <title>Characterisation of Fundicoccus ignavus gen. nov. sp. nov., a novel genus of the family Aerococcaceae from bulk tank milk.</title>
        <authorList>
            <person name="Siebert A."/>
            <person name="Huptas C."/>
            <person name="Wenning M."/>
            <person name="Scherer S."/>
            <person name="Doll E.V."/>
        </authorList>
    </citation>
    <scope>NUCLEOTIDE SEQUENCE [LARGE SCALE GENOMIC DNA]</scope>
    <source>
        <strain evidence="2 3">DSM 109652</strain>
    </source>
</reference>
<name>A0A844BVE7_9LACT</name>
<organism evidence="2 3">
    <name type="scientific">Fundicoccus ignavus</name>
    <dbReference type="NCBI Taxonomy" id="2664442"/>
    <lineage>
        <taxon>Bacteria</taxon>
        <taxon>Bacillati</taxon>
        <taxon>Bacillota</taxon>
        <taxon>Bacilli</taxon>
        <taxon>Lactobacillales</taxon>
        <taxon>Aerococcaceae</taxon>
        <taxon>Fundicoccus</taxon>
    </lineage>
</organism>
<evidence type="ECO:0000313" key="3">
    <source>
        <dbReference type="Proteomes" id="UP000440066"/>
    </source>
</evidence>
<gene>
    <name evidence="2" type="ORF">GF867_00600</name>
</gene>
<dbReference type="Proteomes" id="UP000440066">
    <property type="component" value="Unassembled WGS sequence"/>
</dbReference>
<comment type="caution">
    <text evidence="2">The sequence shown here is derived from an EMBL/GenBank/DDBJ whole genome shotgun (WGS) entry which is preliminary data.</text>
</comment>
<keyword evidence="1" id="KW-0732">Signal</keyword>
<evidence type="ECO:0000256" key="1">
    <source>
        <dbReference type="SAM" id="SignalP"/>
    </source>
</evidence>
<accession>A0A844BVE7</accession>
<dbReference type="EMBL" id="WJQT01000001">
    <property type="protein sequence ID" value="MRJ46074.1"/>
    <property type="molecule type" value="Genomic_DNA"/>
</dbReference>
<dbReference type="RefSeq" id="WP_153831186.1">
    <property type="nucleotide sequence ID" value="NZ_WJQT01000001.1"/>
</dbReference>
<feature type="chain" id="PRO_5032620855" evidence="1">
    <location>
        <begin position="26"/>
        <end position="112"/>
    </location>
</feature>
<proteinExistence type="predicted"/>